<dbReference type="InterPro" id="IPR005821">
    <property type="entry name" value="Ion_trans_dom"/>
</dbReference>
<keyword evidence="4 9" id="KW-1133">Transmembrane helix</keyword>
<dbReference type="HOGENOM" id="CLU_004924_0_0_1"/>
<dbReference type="CDD" id="cd00038">
    <property type="entry name" value="CAP_ED"/>
    <property type="match status" value="1"/>
</dbReference>
<feature type="domain" description="Cyclic nucleotide-binding" evidence="10">
    <location>
        <begin position="425"/>
        <end position="538"/>
    </location>
</feature>
<keyword evidence="2" id="KW-0813">Transport</keyword>
<dbReference type="Gene3D" id="1.10.287.70">
    <property type="match status" value="2"/>
</dbReference>
<protein>
    <submittedName>
        <fullName evidence="11">Voltagegated Ion Channel (VIC) Superfamily putative</fullName>
    </submittedName>
</protein>
<evidence type="ECO:0000259" key="10">
    <source>
        <dbReference type="PROSITE" id="PS50042"/>
    </source>
</evidence>
<dbReference type="SUPFAM" id="SSF51206">
    <property type="entry name" value="cAMP-binding domain-like"/>
    <property type="match status" value="2"/>
</dbReference>
<evidence type="ECO:0000256" key="2">
    <source>
        <dbReference type="ARBA" id="ARBA00022448"/>
    </source>
</evidence>
<feature type="compositionally biased region" description="Polar residues" evidence="8">
    <location>
        <begin position="582"/>
        <end position="606"/>
    </location>
</feature>
<dbReference type="InterPro" id="IPR018490">
    <property type="entry name" value="cNMP-bd_dom_sf"/>
</dbReference>
<feature type="transmembrane region" description="Helical" evidence="9">
    <location>
        <begin position="291"/>
        <end position="310"/>
    </location>
</feature>
<keyword evidence="6 9" id="KW-0472">Membrane</keyword>
<dbReference type="GO" id="GO:0005249">
    <property type="term" value="F:voltage-gated potassium channel activity"/>
    <property type="evidence" value="ECO:0007669"/>
    <property type="project" value="InterPro"/>
</dbReference>
<dbReference type="InterPro" id="IPR003938">
    <property type="entry name" value="K_chnl_volt-dep_EAG/ELK/ERG"/>
</dbReference>
<dbReference type="Pfam" id="PF00027">
    <property type="entry name" value="cNMP_binding"/>
    <property type="match status" value="1"/>
</dbReference>
<gene>
    <name evidence="11" type="primary">AlNc14C428G11570</name>
    <name evidence="11" type="ORF">ALNC14_130410</name>
</gene>
<proteinExistence type="predicted"/>
<feature type="compositionally biased region" description="Polar residues" evidence="8">
    <location>
        <begin position="644"/>
        <end position="654"/>
    </location>
</feature>
<reference evidence="11" key="1">
    <citation type="journal article" date="2011" name="PLoS Biol.">
        <title>Gene gain and loss during evolution of obligate parasitism in the white rust pathogen of Arabidopsis thaliana.</title>
        <authorList>
            <person name="Kemen E."/>
            <person name="Gardiner A."/>
            <person name="Schultz-Larsen T."/>
            <person name="Kemen A.C."/>
            <person name="Balmuth A.L."/>
            <person name="Robert-Seilaniantz A."/>
            <person name="Bailey K."/>
            <person name="Holub E."/>
            <person name="Studholme D.J."/>
            <person name="Maclean D."/>
            <person name="Jones J.D."/>
        </authorList>
    </citation>
    <scope>NUCLEOTIDE SEQUENCE</scope>
</reference>
<feature type="transmembrane region" description="Helical" evidence="9">
    <location>
        <begin position="322"/>
        <end position="346"/>
    </location>
</feature>
<evidence type="ECO:0000256" key="4">
    <source>
        <dbReference type="ARBA" id="ARBA00022989"/>
    </source>
</evidence>
<accession>F0WZH5</accession>
<dbReference type="PROSITE" id="PS50042">
    <property type="entry name" value="CNMP_BINDING_3"/>
    <property type="match status" value="1"/>
</dbReference>
<evidence type="ECO:0000256" key="5">
    <source>
        <dbReference type="ARBA" id="ARBA00023065"/>
    </source>
</evidence>
<name>F0WZH5_9STRA</name>
<feature type="transmembrane region" description="Helical" evidence="9">
    <location>
        <begin position="889"/>
        <end position="908"/>
    </location>
</feature>
<reference evidence="11" key="2">
    <citation type="submission" date="2011-02" db="EMBL/GenBank/DDBJ databases">
        <authorList>
            <person name="MacLean D."/>
        </authorList>
    </citation>
    <scope>NUCLEOTIDE SEQUENCE</scope>
</reference>
<feature type="region of interest" description="Disordered" evidence="8">
    <location>
        <begin position="644"/>
        <end position="684"/>
    </location>
</feature>
<dbReference type="PANTHER" id="PTHR47823">
    <property type="entry name" value="ION_TRANS DOMAIN-CONTAINING PROTEIN"/>
    <property type="match status" value="1"/>
</dbReference>
<organism evidence="11">
    <name type="scientific">Albugo laibachii Nc14</name>
    <dbReference type="NCBI Taxonomy" id="890382"/>
    <lineage>
        <taxon>Eukaryota</taxon>
        <taxon>Sar</taxon>
        <taxon>Stramenopiles</taxon>
        <taxon>Oomycota</taxon>
        <taxon>Peronosporomycetes</taxon>
        <taxon>Albuginales</taxon>
        <taxon>Albuginaceae</taxon>
        <taxon>Albugo</taxon>
    </lineage>
</organism>
<keyword evidence="3 9" id="KW-0812">Transmembrane</keyword>
<dbReference type="PANTHER" id="PTHR47823:SF9">
    <property type="entry name" value="CHROMOSOME UNDETERMINED SCAFFOLD_10, WHOLE GENOME SHOTGUN SEQUENCE"/>
    <property type="match status" value="1"/>
</dbReference>
<dbReference type="Pfam" id="PF07885">
    <property type="entry name" value="Ion_trans_2"/>
    <property type="match status" value="1"/>
</dbReference>
<dbReference type="Gene3D" id="2.60.120.10">
    <property type="entry name" value="Jelly Rolls"/>
    <property type="match status" value="2"/>
</dbReference>
<keyword evidence="7" id="KW-0407">Ion channel</keyword>
<dbReference type="SUPFAM" id="SSF81324">
    <property type="entry name" value="Voltage-gated potassium channels"/>
    <property type="match status" value="2"/>
</dbReference>
<evidence type="ECO:0000256" key="1">
    <source>
        <dbReference type="ARBA" id="ARBA00004141"/>
    </source>
</evidence>
<dbReference type="PRINTS" id="PR01463">
    <property type="entry name" value="EAGCHANLFMLY"/>
</dbReference>
<evidence type="ECO:0000256" key="8">
    <source>
        <dbReference type="SAM" id="MobiDB-lite"/>
    </source>
</evidence>
<dbReference type="SMART" id="SM00100">
    <property type="entry name" value="cNMP"/>
    <property type="match status" value="1"/>
</dbReference>
<feature type="transmembrane region" description="Helical" evidence="9">
    <location>
        <begin position="758"/>
        <end position="778"/>
    </location>
</feature>
<dbReference type="InterPro" id="IPR000595">
    <property type="entry name" value="cNMP-bd_dom"/>
</dbReference>
<evidence type="ECO:0000256" key="9">
    <source>
        <dbReference type="SAM" id="Phobius"/>
    </source>
</evidence>
<dbReference type="Gene3D" id="1.10.287.630">
    <property type="entry name" value="Helix hairpin bin"/>
    <property type="match status" value="2"/>
</dbReference>
<feature type="transmembrane region" description="Helical" evidence="9">
    <location>
        <begin position="920"/>
        <end position="943"/>
    </location>
</feature>
<comment type="subcellular location">
    <subcellularLocation>
        <location evidence="1">Membrane</location>
        <topology evidence="1">Multi-pass membrane protein</topology>
    </subcellularLocation>
</comment>
<feature type="transmembrane region" description="Helical" evidence="9">
    <location>
        <begin position="790"/>
        <end position="811"/>
    </location>
</feature>
<dbReference type="Pfam" id="PF00520">
    <property type="entry name" value="Ion_trans"/>
    <property type="match status" value="1"/>
</dbReference>
<dbReference type="InterPro" id="IPR013099">
    <property type="entry name" value="K_chnl_dom"/>
</dbReference>
<feature type="region of interest" description="Disordered" evidence="8">
    <location>
        <begin position="582"/>
        <end position="612"/>
    </location>
</feature>
<dbReference type="FunFam" id="1.10.287.70:FF:000123">
    <property type="entry name" value="Potassium channel KAT3"/>
    <property type="match status" value="1"/>
</dbReference>
<evidence type="ECO:0000313" key="11">
    <source>
        <dbReference type="EMBL" id="CCA26897.1"/>
    </source>
</evidence>
<evidence type="ECO:0000256" key="3">
    <source>
        <dbReference type="ARBA" id="ARBA00022692"/>
    </source>
</evidence>
<dbReference type="AlphaFoldDB" id="F0WZH5"/>
<evidence type="ECO:0000256" key="7">
    <source>
        <dbReference type="ARBA" id="ARBA00023303"/>
    </source>
</evidence>
<keyword evidence="5" id="KW-0406">Ion transport</keyword>
<dbReference type="GO" id="GO:0016020">
    <property type="term" value="C:membrane"/>
    <property type="evidence" value="ECO:0007669"/>
    <property type="project" value="UniProtKB-SubCell"/>
</dbReference>
<dbReference type="EMBL" id="FR824471">
    <property type="protein sequence ID" value="CCA26897.1"/>
    <property type="molecule type" value="Genomic_DNA"/>
</dbReference>
<evidence type="ECO:0000256" key="6">
    <source>
        <dbReference type="ARBA" id="ARBA00023136"/>
    </source>
</evidence>
<dbReference type="InterPro" id="IPR014710">
    <property type="entry name" value="RmlC-like_jellyroll"/>
</dbReference>
<sequence length="1260" mass="142304">MDRNTIEKTLEYCLRLYLGGDSSPKADASIVKTQEKPISAKWLRRGALADGSGAGTSLWKGVRKNIFSLGLPTSRRRIRKTKAPLFRIDPESRCKRCWDVLVAICVTYTTFVVPYRICFRQDASGVLVYVENGIDVVFAIDIVLHFFTGVQLQNDEILYELKAISLAYIKGWFLLDLLSTLPIDFISKWTGHSSTNNQALLAAKLVRSLKITRLFKLAHVRKLSVMFQNLEDAVYTNQSVLSMIKIGLLMFSVSHLVACLWRFCATIPSDSTKTWVTEFHYNEVGRANQATLQYLASVYWAIVTMATIGYGDIVAQNNLERIVSIAIMAVGVTLFGYVIGTISSLVSNFDASATLYDEQMLLVKEYIISRNMPTHLRARVQEHFEYYYQNRSVFKERRILERLPTTLRNEMIHHSHSKIVAVIKYFRHCHESLISDLVMAMHPFNALKDDYIYTQNEIASHVFFAIKGEASILRSSAGTKKEILIAKIEAGDYFGELEVFAGHDVRIVSAIVTTYSELTFLSRSAIDKVSAQWPEIRRHFDKAAQESISLYEEKTQKSFHDSLVHHHEVDNPATLVMKSTQMNKAPKKQTSIVVPTSSETSNTSAVKSMKEPTAKISEKVFRPKAHPSMPRLPPLNYPASIGTQIGPTLQNTDEGSVPIQHEKRSLPPPSLLPEQDDYSTAKQSPQIRRNQFWCPIKYRQFTSAKYAPTSRHTESSNIRNLIKTIRNSFRARPTRHNLVNEQKLLKGAYILHPNAPSLIIRQIISGAGILYSIIMVPLRLGFDHDAAGGWYFLELGIDLFFFFDILLTFRTAYIDDERVLLSPSTERLSKLMLLMTLFSHWNACAFHAAVLFSESSGLSNWCVETFYSPQKPLPASGSCTKNIAMKSRYIAALYWAFTTLTTVGYGDIKPSLYSVYELSLVIFLTVLNAIVFGYILACVITLIKNLNPSEREYRLRMTEMKDYLRDVCINATVCKSIKAHYRYNISSTCLFPEEKLFDQMPPSLRFDAARIVATETLFAIPVITVMEDSMKGFVSYILFLLKPIFFRRFEQVCQANTAGTEMFFLVEGTCHVRNPETQLERSLRKTALIEQYALIAKLEEKYQYKLSVTVSSAKCVLYSLSMQGFQAMADAVPSVSTFFLSQLGAALYEDDILTLSSLQQARILELFCLSQAFHSIANRQQARARLHFLSEVVVAAGSGKRRASEWSPGMLPRQLVNVDALSEQKSIDPNYTTSRQKLIACAKLVRAAASSSSGANVVTK</sequence>